<dbReference type="SMART" id="SM00248">
    <property type="entry name" value="ANK"/>
    <property type="match status" value="7"/>
</dbReference>
<dbReference type="InterPro" id="IPR050889">
    <property type="entry name" value="Dendritic_Spine_Reg/Scaffold"/>
</dbReference>
<comment type="caution">
    <text evidence="5">The sequence shown here is derived from an EMBL/GenBank/DDBJ whole genome shotgun (WGS) entry which is preliminary data.</text>
</comment>
<dbReference type="Gene3D" id="1.25.40.20">
    <property type="entry name" value="Ankyrin repeat-containing domain"/>
    <property type="match status" value="3"/>
</dbReference>
<evidence type="ECO:0000313" key="5">
    <source>
        <dbReference type="EMBL" id="CAK9045767.1"/>
    </source>
</evidence>
<keyword evidence="6" id="KW-1185">Reference proteome</keyword>
<dbReference type="Pfam" id="PF00023">
    <property type="entry name" value="Ank"/>
    <property type="match status" value="1"/>
</dbReference>
<evidence type="ECO:0000256" key="2">
    <source>
        <dbReference type="ARBA" id="ARBA00023043"/>
    </source>
</evidence>
<accession>A0ABP0M4U6</accession>
<dbReference type="Proteomes" id="UP001642464">
    <property type="component" value="Unassembled WGS sequence"/>
</dbReference>
<dbReference type="SUPFAM" id="SSF48403">
    <property type="entry name" value="Ankyrin repeat"/>
    <property type="match status" value="1"/>
</dbReference>
<dbReference type="PRINTS" id="PR01415">
    <property type="entry name" value="ANKYRIN"/>
</dbReference>
<feature type="repeat" description="ANK" evidence="3">
    <location>
        <begin position="172"/>
        <end position="204"/>
    </location>
</feature>
<organism evidence="5 6">
    <name type="scientific">Durusdinium trenchii</name>
    <dbReference type="NCBI Taxonomy" id="1381693"/>
    <lineage>
        <taxon>Eukaryota</taxon>
        <taxon>Sar</taxon>
        <taxon>Alveolata</taxon>
        <taxon>Dinophyceae</taxon>
        <taxon>Suessiales</taxon>
        <taxon>Symbiodiniaceae</taxon>
        <taxon>Durusdinium</taxon>
    </lineage>
</organism>
<dbReference type="PANTHER" id="PTHR24166">
    <property type="entry name" value="ROLLING PEBBLES, ISOFORM B"/>
    <property type="match status" value="1"/>
</dbReference>
<protein>
    <submittedName>
        <fullName evidence="5">Ankyrin repeat domain-containing protein 50</fullName>
    </submittedName>
</protein>
<dbReference type="PROSITE" id="PS51257">
    <property type="entry name" value="PROKAR_LIPOPROTEIN"/>
    <property type="match status" value="1"/>
</dbReference>
<feature type="signal peptide" evidence="4">
    <location>
        <begin position="1"/>
        <end position="36"/>
    </location>
</feature>
<keyword evidence="4" id="KW-0732">Signal</keyword>
<evidence type="ECO:0000256" key="3">
    <source>
        <dbReference type="PROSITE-ProRule" id="PRU00023"/>
    </source>
</evidence>
<gene>
    <name evidence="5" type="ORF">SCF082_LOCUS25853</name>
</gene>
<keyword evidence="1" id="KW-0677">Repeat</keyword>
<proteinExistence type="predicted"/>
<name>A0ABP0M4U6_9DINO</name>
<feature type="repeat" description="ANK" evidence="3">
    <location>
        <begin position="139"/>
        <end position="171"/>
    </location>
</feature>
<dbReference type="Pfam" id="PF12796">
    <property type="entry name" value="Ank_2"/>
    <property type="match status" value="2"/>
</dbReference>
<keyword evidence="2 3" id="KW-0040">ANK repeat</keyword>
<feature type="repeat" description="ANK" evidence="3">
    <location>
        <begin position="204"/>
        <end position="236"/>
    </location>
</feature>
<reference evidence="5 6" key="1">
    <citation type="submission" date="2024-02" db="EMBL/GenBank/DDBJ databases">
        <authorList>
            <person name="Chen Y."/>
            <person name="Shah S."/>
            <person name="Dougan E. K."/>
            <person name="Thang M."/>
            <person name="Chan C."/>
        </authorList>
    </citation>
    <scope>NUCLEOTIDE SEQUENCE [LARGE SCALE GENOMIC DNA]</scope>
</reference>
<feature type="chain" id="PRO_5046689586" evidence="4">
    <location>
        <begin position="37"/>
        <end position="287"/>
    </location>
</feature>
<feature type="repeat" description="ANK" evidence="3">
    <location>
        <begin position="238"/>
        <end position="270"/>
    </location>
</feature>
<evidence type="ECO:0000313" key="6">
    <source>
        <dbReference type="Proteomes" id="UP001642464"/>
    </source>
</evidence>
<dbReference type="InterPro" id="IPR002110">
    <property type="entry name" value="Ankyrin_rpt"/>
</dbReference>
<evidence type="ECO:0000256" key="4">
    <source>
        <dbReference type="SAM" id="SignalP"/>
    </source>
</evidence>
<dbReference type="PROSITE" id="PS50297">
    <property type="entry name" value="ANK_REP_REGION"/>
    <property type="match status" value="4"/>
</dbReference>
<evidence type="ECO:0000256" key="1">
    <source>
        <dbReference type="ARBA" id="ARBA00022737"/>
    </source>
</evidence>
<dbReference type="InterPro" id="IPR036770">
    <property type="entry name" value="Ankyrin_rpt-contain_sf"/>
</dbReference>
<dbReference type="EMBL" id="CAXAMM010019447">
    <property type="protein sequence ID" value="CAK9045767.1"/>
    <property type="molecule type" value="Genomic_DNA"/>
</dbReference>
<sequence>MKPHRFGALTKVSSIGQLPSLFVVVSLLACPRCARIACQSGNSKIVQLLLSVGADKNKLDAQGRSPLWSACGARLETDNVNTSFGDHLEAVRLLLEASAHCDTPDETLGAFGVACQAGHFDVAHFLLSESADHSQMSKRGETALILAVKHGHLDLVRVLLEARADFDRPDINGKTPLWIACCAGHAEIVRVLLDASCRLEADRSGRTPLAVASEFGHVDIVRLLTRRRREQDWKEEVSEASPLMAAAREGHHAVVVALLEAGEDVNQVDRKRRSPLWMACQSGRMTQ</sequence>
<dbReference type="PANTHER" id="PTHR24166:SF48">
    <property type="entry name" value="PROTEIN VAPYRIN"/>
    <property type="match status" value="1"/>
</dbReference>
<dbReference type="PROSITE" id="PS50088">
    <property type="entry name" value="ANK_REPEAT"/>
    <property type="match status" value="4"/>
</dbReference>